<evidence type="ECO:0000313" key="1">
    <source>
        <dbReference type="EMBL" id="PSL32803.1"/>
    </source>
</evidence>
<dbReference type="Pfam" id="PF17278">
    <property type="entry name" value="DUF5343"/>
    <property type="match status" value="1"/>
</dbReference>
<dbReference type="EMBL" id="PYAS01000002">
    <property type="protein sequence ID" value="PSL32803.1"/>
    <property type="molecule type" value="Genomic_DNA"/>
</dbReference>
<accession>A0A2P8GFS2</accession>
<keyword evidence="2" id="KW-1185">Reference proteome</keyword>
<proteinExistence type="predicted"/>
<evidence type="ECO:0008006" key="3">
    <source>
        <dbReference type="Google" id="ProtNLM"/>
    </source>
</evidence>
<dbReference type="RefSeq" id="WP_106594391.1">
    <property type="nucleotide sequence ID" value="NZ_PYAS01000002.1"/>
</dbReference>
<evidence type="ECO:0000313" key="2">
    <source>
        <dbReference type="Proteomes" id="UP000241964"/>
    </source>
</evidence>
<name>A0A2P8GFS2_9BACT</name>
<dbReference type="OrthoDB" id="5186897at2"/>
<dbReference type="InterPro" id="IPR035235">
    <property type="entry name" value="DUF5343"/>
</dbReference>
<protein>
    <recommendedName>
        <fullName evidence="3">DUF5343 domain-containing protein</fullName>
    </recommendedName>
</protein>
<gene>
    <name evidence="1" type="ORF">CLV60_102522</name>
</gene>
<sequence length="211" mass="24442">MALPEQYLLTTKNLDVFFNSLLNAKAPSKFTIKFLEQLEFKSTNDRLLIGVLKLLNFIDSNGAPQERYFQFLDQTQSRQVLAEAIRTAYDDLFAVNKKANEMTANEVKNKMKTLTQGSKSEKVISWMANTFTALCKYADFTRIDNNLINVSKEDPRVEEIHFEKNSPPLTRELISKNINTEMHYNIQIHLPETRDITVYDAIFKSLKEHLL</sequence>
<dbReference type="Proteomes" id="UP000241964">
    <property type="component" value="Unassembled WGS sequence"/>
</dbReference>
<dbReference type="AlphaFoldDB" id="A0A2P8GFS2"/>
<comment type="caution">
    <text evidence="1">The sequence shown here is derived from an EMBL/GenBank/DDBJ whole genome shotgun (WGS) entry which is preliminary data.</text>
</comment>
<organism evidence="1 2">
    <name type="scientific">Dyadobacter jiangsuensis</name>
    <dbReference type="NCBI Taxonomy" id="1591085"/>
    <lineage>
        <taxon>Bacteria</taxon>
        <taxon>Pseudomonadati</taxon>
        <taxon>Bacteroidota</taxon>
        <taxon>Cytophagia</taxon>
        <taxon>Cytophagales</taxon>
        <taxon>Spirosomataceae</taxon>
        <taxon>Dyadobacter</taxon>
    </lineage>
</organism>
<reference evidence="1 2" key="1">
    <citation type="submission" date="2018-03" db="EMBL/GenBank/DDBJ databases">
        <title>Genomic Encyclopedia of Archaeal and Bacterial Type Strains, Phase II (KMG-II): from individual species to whole genera.</title>
        <authorList>
            <person name="Goeker M."/>
        </authorList>
    </citation>
    <scope>NUCLEOTIDE SEQUENCE [LARGE SCALE GENOMIC DNA]</scope>
    <source>
        <strain evidence="1 2">DSM 29057</strain>
    </source>
</reference>